<feature type="compositionally biased region" description="Basic residues" evidence="6">
    <location>
        <begin position="166"/>
        <end position="175"/>
    </location>
</feature>
<gene>
    <name evidence="8" type="ORF">L228DRAFT_263754</name>
</gene>
<comment type="subcellular location">
    <subcellularLocation>
        <location evidence="1">Nucleus</location>
    </subcellularLocation>
</comment>
<dbReference type="InterPro" id="IPR008721">
    <property type="entry name" value="ORC6_cyclin_first"/>
</dbReference>
<dbReference type="Proteomes" id="UP000076632">
    <property type="component" value="Unassembled WGS sequence"/>
</dbReference>
<protein>
    <recommendedName>
        <fullName evidence="7">ORC6 first cyclin-like domain-containing protein</fullName>
    </recommendedName>
</protein>
<dbReference type="RefSeq" id="XP_018184981.1">
    <property type="nucleotide sequence ID" value="XM_018334521.1"/>
</dbReference>
<dbReference type="PRINTS" id="PR00929">
    <property type="entry name" value="ATHOOK"/>
</dbReference>
<sequence length="599" mass="65459">MNRNIENTLGGLIPTLSGPVPEELVTLAASLVTQSRSKASNLKPEEEIARGYACAHLAAERLKQRFNLPKIEPRPPCPPRVYQALYRHLENAIPERRGRGRPKKIDIASAMAGDEEGVPKTSTGSEEKGRGRQPPNGNRSNSGADLSRKRKAPGDEDIPLITPQRGRGRPRKITSHHPLPEPSNDDKVPLWVMPMVRHVCKTLETPAAPPHVYAGVSSVLPRFQEEDSHKDGREKRDGGIVQSTQEPESVTPLDETEAPTDSTGESQGAEQHQRQDELQPPDVNTPPKSNTVASTAVDGSTKRVAKPNGRLHLPPLILAVYFFVVARLMNQETSPEEYMRLRRQAMDAIGVWAASLTPDARKKFIADPATAKFMGSGVERALNTGNSGSQVISDTQTTSNDANDNANATATEEAPELQDRSTLENAFNDQFFFPSGLVDRALQNMAKQGWLKMEWFQNIIPGAGVRVGGGDSSIPDAADAAADISANDGRRRGRPGRPRRQVATSDPDAMDIDTPQELDEDDQDVYAEREDDEAEQQAFVAQDDPSLQSGLGSMLNPRVDFLHPARREEYKDWKAGILARVDEVELQRSAAGAPNPVAV</sequence>
<dbReference type="GeneID" id="28899658"/>
<feature type="region of interest" description="Disordered" evidence="6">
    <location>
        <begin position="384"/>
        <end position="419"/>
    </location>
</feature>
<evidence type="ECO:0000313" key="9">
    <source>
        <dbReference type="Proteomes" id="UP000076632"/>
    </source>
</evidence>
<accession>A0A164ZRN7</accession>
<name>A0A164ZRN7_XYLHT</name>
<feature type="compositionally biased region" description="Basic residues" evidence="6">
    <location>
        <begin position="491"/>
        <end position="500"/>
    </location>
</feature>
<dbReference type="GO" id="GO:0005664">
    <property type="term" value="C:nuclear origin of replication recognition complex"/>
    <property type="evidence" value="ECO:0007669"/>
    <property type="project" value="InterPro"/>
</dbReference>
<feature type="region of interest" description="Disordered" evidence="6">
    <location>
        <begin position="108"/>
        <end position="188"/>
    </location>
</feature>
<feature type="region of interest" description="Disordered" evidence="6">
    <location>
        <begin position="481"/>
        <end position="518"/>
    </location>
</feature>
<dbReference type="AlphaFoldDB" id="A0A164ZRN7"/>
<feature type="compositionally biased region" description="Basic and acidic residues" evidence="6">
    <location>
        <begin position="224"/>
        <end position="238"/>
    </location>
</feature>
<evidence type="ECO:0000259" key="7">
    <source>
        <dbReference type="Pfam" id="PF05460"/>
    </source>
</evidence>
<dbReference type="STRING" id="1328760.A0A164ZRN7"/>
<evidence type="ECO:0000256" key="4">
    <source>
        <dbReference type="ARBA" id="ARBA00023125"/>
    </source>
</evidence>
<dbReference type="InterPro" id="IPR017956">
    <property type="entry name" value="AT_hook_DNA-bd_motif"/>
</dbReference>
<feature type="region of interest" description="Disordered" evidence="6">
    <location>
        <begin position="224"/>
        <end position="308"/>
    </location>
</feature>
<feature type="compositionally biased region" description="Low complexity" evidence="6">
    <location>
        <begin position="393"/>
        <end position="412"/>
    </location>
</feature>
<evidence type="ECO:0000256" key="6">
    <source>
        <dbReference type="SAM" id="MobiDB-lite"/>
    </source>
</evidence>
<comment type="similarity">
    <text evidence="2">Belongs to the ORC6 family.</text>
</comment>
<evidence type="ECO:0000256" key="5">
    <source>
        <dbReference type="ARBA" id="ARBA00023242"/>
    </source>
</evidence>
<feature type="domain" description="ORC6 first cyclin-like" evidence="7">
    <location>
        <begin position="11"/>
        <end position="93"/>
    </location>
</feature>
<dbReference type="OrthoDB" id="5367324at2759"/>
<organism evidence="8 9">
    <name type="scientific">Xylona heveae (strain CBS 132557 / TC161)</name>
    <dbReference type="NCBI Taxonomy" id="1328760"/>
    <lineage>
        <taxon>Eukaryota</taxon>
        <taxon>Fungi</taxon>
        <taxon>Dikarya</taxon>
        <taxon>Ascomycota</taxon>
        <taxon>Pezizomycotina</taxon>
        <taxon>Xylonomycetes</taxon>
        <taxon>Xylonales</taxon>
        <taxon>Xylonaceae</taxon>
        <taxon>Xylona</taxon>
    </lineage>
</organism>
<feature type="compositionally biased region" description="Polar residues" evidence="6">
    <location>
        <begin position="135"/>
        <end position="144"/>
    </location>
</feature>
<evidence type="ECO:0000313" key="8">
    <source>
        <dbReference type="EMBL" id="KZF19426.1"/>
    </source>
</evidence>
<dbReference type="GO" id="GO:0006260">
    <property type="term" value="P:DNA replication"/>
    <property type="evidence" value="ECO:0007669"/>
    <property type="project" value="UniProtKB-KW"/>
</dbReference>
<keyword evidence="9" id="KW-1185">Reference proteome</keyword>
<dbReference type="InParanoid" id="A0A164ZRN7"/>
<reference evidence="8 9" key="1">
    <citation type="journal article" date="2016" name="Fungal Biol.">
        <title>The genome of Xylona heveae provides a window into fungal endophytism.</title>
        <authorList>
            <person name="Gazis R."/>
            <person name="Kuo A."/>
            <person name="Riley R."/>
            <person name="LaButti K."/>
            <person name="Lipzen A."/>
            <person name="Lin J."/>
            <person name="Amirebrahimi M."/>
            <person name="Hesse C.N."/>
            <person name="Spatafora J.W."/>
            <person name="Henrissat B."/>
            <person name="Hainaut M."/>
            <person name="Grigoriev I.V."/>
            <person name="Hibbett D.S."/>
        </authorList>
    </citation>
    <scope>NUCLEOTIDE SEQUENCE [LARGE SCALE GENOMIC DNA]</scope>
    <source>
        <strain evidence="8 9">TC161</strain>
    </source>
</reference>
<proteinExistence type="inferred from homology"/>
<keyword evidence="4" id="KW-0238">DNA-binding</keyword>
<feature type="compositionally biased region" description="Acidic residues" evidence="6">
    <location>
        <begin position="508"/>
        <end position="518"/>
    </location>
</feature>
<keyword evidence="5" id="KW-0539">Nucleus</keyword>
<evidence type="ECO:0000256" key="2">
    <source>
        <dbReference type="ARBA" id="ARBA00010840"/>
    </source>
</evidence>
<evidence type="ECO:0000256" key="1">
    <source>
        <dbReference type="ARBA" id="ARBA00004123"/>
    </source>
</evidence>
<feature type="compositionally biased region" description="Polar residues" evidence="6">
    <location>
        <begin position="286"/>
        <end position="298"/>
    </location>
</feature>
<keyword evidence="3" id="KW-0235">DNA replication</keyword>
<dbReference type="Pfam" id="PF05460">
    <property type="entry name" value="ORC6"/>
    <property type="match status" value="1"/>
</dbReference>
<dbReference type="EMBL" id="KV407466">
    <property type="protein sequence ID" value="KZF19426.1"/>
    <property type="molecule type" value="Genomic_DNA"/>
</dbReference>
<evidence type="ECO:0000256" key="3">
    <source>
        <dbReference type="ARBA" id="ARBA00022705"/>
    </source>
</evidence>
<dbReference type="GO" id="GO:0003677">
    <property type="term" value="F:DNA binding"/>
    <property type="evidence" value="ECO:0007669"/>
    <property type="project" value="UniProtKB-KW"/>
</dbReference>
<feature type="compositionally biased region" description="Polar residues" evidence="6">
    <location>
        <begin position="259"/>
        <end position="270"/>
    </location>
</feature>